<organism evidence="5 6">
    <name type="scientific">Butyribacter intestini</name>
    <dbReference type="NCBI Taxonomy" id="1703332"/>
    <lineage>
        <taxon>Bacteria</taxon>
        <taxon>Bacillati</taxon>
        <taxon>Bacillota</taxon>
        <taxon>Clostridia</taxon>
        <taxon>Lachnospirales</taxon>
        <taxon>Lachnospiraceae</taxon>
        <taxon>Butyribacter</taxon>
    </lineage>
</organism>
<dbReference type="Pfam" id="PF00072">
    <property type="entry name" value="Response_reg"/>
    <property type="match status" value="1"/>
</dbReference>
<evidence type="ECO:0000259" key="4">
    <source>
        <dbReference type="PROSITE" id="PS50110"/>
    </source>
</evidence>
<dbReference type="PANTHER" id="PTHR43228:SF1">
    <property type="entry name" value="TWO-COMPONENT RESPONSE REGULATOR ARR22"/>
    <property type="match status" value="1"/>
</dbReference>
<dbReference type="InterPro" id="IPR001789">
    <property type="entry name" value="Sig_transdc_resp-reg_receiver"/>
</dbReference>
<dbReference type="InterPro" id="IPR052048">
    <property type="entry name" value="ST_Response_Regulator"/>
</dbReference>
<accession>A0AAW3JTJ5</accession>
<proteinExistence type="predicted"/>
<comment type="caution">
    <text evidence="5">The sequence shown here is derived from an EMBL/GenBank/DDBJ whole genome shotgun (WGS) entry which is preliminary data.</text>
</comment>
<dbReference type="GO" id="GO:0000160">
    <property type="term" value="P:phosphorelay signal transduction system"/>
    <property type="evidence" value="ECO:0007669"/>
    <property type="project" value="InterPro"/>
</dbReference>
<gene>
    <name evidence="5" type="ORF">APZ18_10255</name>
</gene>
<dbReference type="SMART" id="SM00448">
    <property type="entry name" value="REC"/>
    <property type="match status" value="1"/>
</dbReference>
<dbReference type="AlphaFoldDB" id="A0AAW3JTJ5"/>
<evidence type="ECO:0000256" key="1">
    <source>
        <dbReference type="ARBA" id="ARBA00018672"/>
    </source>
</evidence>
<dbReference type="EMBL" id="LLKB01000005">
    <property type="protein sequence ID" value="KQC85611.1"/>
    <property type="molecule type" value="Genomic_DNA"/>
</dbReference>
<comment type="function">
    <text evidence="2">May play the central regulatory role in sporulation. It may be an element of the effector pathway responsible for the activation of sporulation genes in response to nutritional stress. Spo0A may act in concert with spo0H (a sigma factor) to control the expression of some genes that are critical to the sporulation process.</text>
</comment>
<feature type="modified residue" description="4-aspartylphosphate" evidence="3">
    <location>
        <position position="55"/>
    </location>
</feature>
<dbReference type="PANTHER" id="PTHR43228">
    <property type="entry name" value="TWO-COMPONENT RESPONSE REGULATOR"/>
    <property type="match status" value="1"/>
</dbReference>
<dbReference type="SUPFAM" id="SSF52172">
    <property type="entry name" value="CheY-like"/>
    <property type="match status" value="1"/>
</dbReference>
<evidence type="ECO:0000256" key="3">
    <source>
        <dbReference type="PROSITE-ProRule" id="PRU00169"/>
    </source>
</evidence>
<evidence type="ECO:0000256" key="2">
    <source>
        <dbReference type="ARBA" id="ARBA00024867"/>
    </source>
</evidence>
<keyword evidence="3" id="KW-0597">Phosphoprotein</keyword>
<protein>
    <recommendedName>
        <fullName evidence="1">Stage 0 sporulation protein A homolog</fullName>
    </recommendedName>
</protein>
<dbReference type="Gene3D" id="3.40.50.2300">
    <property type="match status" value="1"/>
</dbReference>
<sequence length="125" mass="13873">MSMKVLLVDDAAFVRMSLKKILDDAAFGFEYVEAGDGEEAIEKYKLYSPDLVIMDITMPKMDGIAAVGRIKEIDDNARIIMCSSMGYQEKVVDAITAGAKDFIIKPYEAEKVIKSVKAVLKLDKE</sequence>
<dbReference type="Proteomes" id="UP000050833">
    <property type="component" value="Unassembled WGS sequence"/>
</dbReference>
<dbReference type="PROSITE" id="PS50110">
    <property type="entry name" value="RESPONSE_REGULATORY"/>
    <property type="match status" value="1"/>
</dbReference>
<evidence type="ECO:0000313" key="6">
    <source>
        <dbReference type="Proteomes" id="UP000050833"/>
    </source>
</evidence>
<feature type="domain" description="Response regulatory" evidence="4">
    <location>
        <begin position="4"/>
        <end position="120"/>
    </location>
</feature>
<dbReference type="InterPro" id="IPR011006">
    <property type="entry name" value="CheY-like_superfamily"/>
</dbReference>
<name>A0AAW3JTJ5_9FIRM</name>
<reference evidence="5 6" key="1">
    <citation type="submission" date="2015-10" db="EMBL/GenBank/DDBJ databases">
        <title>Butyribacter intestini gen. nov., sp. nov., a butyric acid-producing bacterium of the family Lachnospiraceae isolated from the human faeces.</title>
        <authorList>
            <person name="Zou Y."/>
            <person name="Xue W."/>
            <person name="Luo G."/>
            <person name="Lv M."/>
        </authorList>
    </citation>
    <scope>NUCLEOTIDE SEQUENCE [LARGE SCALE GENOMIC DNA]</scope>
    <source>
        <strain evidence="5 6">TF01-11</strain>
    </source>
</reference>
<evidence type="ECO:0000313" key="5">
    <source>
        <dbReference type="EMBL" id="KQC85611.1"/>
    </source>
</evidence>
<keyword evidence="6" id="KW-1185">Reference proteome</keyword>